<dbReference type="EMBL" id="AGYT01000001">
    <property type="protein sequence ID" value="ENZ04049.1"/>
    <property type="molecule type" value="Genomic_DNA"/>
</dbReference>
<protein>
    <submittedName>
        <fullName evidence="2">Uncharacterized protein</fullName>
    </submittedName>
</protein>
<dbReference type="HOGENOM" id="CLU_053486_0_0_9"/>
<keyword evidence="1" id="KW-0812">Transmembrane</keyword>
<dbReference type="eggNOG" id="ENOG502Z7JR">
    <property type="taxonomic scope" value="Bacteria"/>
</dbReference>
<dbReference type="Proteomes" id="UP000013097">
    <property type="component" value="Unassembled WGS sequence"/>
</dbReference>
<keyword evidence="3" id="KW-1185">Reference proteome</keyword>
<keyword evidence="1" id="KW-0472">Membrane</keyword>
<feature type="transmembrane region" description="Helical" evidence="1">
    <location>
        <begin position="330"/>
        <end position="348"/>
    </location>
</feature>
<feature type="transmembrane region" description="Helical" evidence="1">
    <location>
        <begin position="301"/>
        <end position="323"/>
    </location>
</feature>
<organism evidence="2 3">
    <name type="scientific">Clostridium thermobutyricum</name>
    <dbReference type="NCBI Taxonomy" id="29372"/>
    <lineage>
        <taxon>Bacteria</taxon>
        <taxon>Bacillati</taxon>
        <taxon>Bacillota</taxon>
        <taxon>Clostridia</taxon>
        <taxon>Eubacteriales</taxon>
        <taxon>Clostridiaceae</taxon>
        <taxon>Clostridium</taxon>
    </lineage>
</organism>
<feature type="transmembrane region" description="Helical" evidence="1">
    <location>
        <begin position="242"/>
        <end position="268"/>
    </location>
</feature>
<evidence type="ECO:0000313" key="3">
    <source>
        <dbReference type="Proteomes" id="UP000013097"/>
    </source>
</evidence>
<dbReference type="PATRIC" id="fig|999411.4.peg.67"/>
<sequence length="416" mass="48666">MRILKFEIEKVLKTKILWGLLIVFLAFNILNIVNMSYMKNDVNLLNKIIDKVGLEINDNSKQELKVFSENESLKAIEIINRKTNSNFKTLEEALKILNDTSKFSQDELDYIFEASIIENYYLSIEGLETKYNKIDILSKAEETVAKLNLTGIDKKLYLEGNENFAKRLEEIKNNNENMTFFFNESSYGMHRNLFKDILENIFVQGVIIVLILTSFLYNYEFENNTSHLVYSCKKGRGEKEKLWASIICSIIFITILLVIPLSIFFTVFDYSRVFNSSIDSIFNWGSIWPHLSWYNLTVKEFLILNIGVIYIVNIMISIITGIFSRKFKNTYITFFVFALFYGIIYLNPSIINFSFLLKTIATFTPITLIHNIQFSFTLFSTVIPTKYFEIITIILWIFILTIGYKISSRKFKKEDI</sequence>
<dbReference type="RefSeq" id="WP_002596587.1">
    <property type="nucleotide sequence ID" value="NZ_KB850956.1"/>
</dbReference>
<dbReference type="AlphaFoldDB" id="N9Y754"/>
<accession>N9Y754</accession>
<evidence type="ECO:0000256" key="1">
    <source>
        <dbReference type="SAM" id="Phobius"/>
    </source>
</evidence>
<proteinExistence type="predicted"/>
<name>N9Y754_9CLOT</name>
<evidence type="ECO:0000313" key="2">
    <source>
        <dbReference type="EMBL" id="ENZ04049.1"/>
    </source>
</evidence>
<feature type="transmembrane region" description="Helical" evidence="1">
    <location>
        <begin position="16"/>
        <end position="37"/>
    </location>
</feature>
<feature type="transmembrane region" description="Helical" evidence="1">
    <location>
        <begin position="387"/>
        <end position="406"/>
    </location>
</feature>
<feature type="transmembrane region" description="Helical" evidence="1">
    <location>
        <begin position="201"/>
        <end position="221"/>
    </location>
</feature>
<comment type="caution">
    <text evidence="2">The sequence shown here is derived from an EMBL/GenBank/DDBJ whole genome shotgun (WGS) entry which is preliminary data.</text>
</comment>
<keyword evidence="1" id="KW-1133">Transmembrane helix</keyword>
<gene>
    <name evidence="2" type="ORF">HMPREF1092_00070</name>
</gene>
<reference evidence="2 3" key="1">
    <citation type="submission" date="2013-01" db="EMBL/GenBank/DDBJ databases">
        <title>The Genome Sequence of Clostridium colicanis 209318.</title>
        <authorList>
            <consortium name="The Broad Institute Genome Sequencing Platform"/>
            <person name="Earl A."/>
            <person name="Ward D."/>
            <person name="Feldgarden M."/>
            <person name="Gevers D."/>
            <person name="Courvalin P."/>
            <person name="Lambert T."/>
            <person name="Walker B."/>
            <person name="Young S.K."/>
            <person name="Zeng Q."/>
            <person name="Gargeya S."/>
            <person name="Fitzgerald M."/>
            <person name="Haas B."/>
            <person name="Abouelleil A."/>
            <person name="Alvarado L."/>
            <person name="Arachchi H.M."/>
            <person name="Berlin A.M."/>
            <person name="Chapman S.B."/>
            <person name="Dewar J."/>
            <person name="Goldberg J."/>
            <person name="Griggs A."/>
            <person name="Gujja S."/>
            <person name="Hansen M."/>
            <person name="Howarth C."/>
            <person name="Imamovic A."/>
            <person name="Larimer J."/>
            <person name="McCowan C."/>
            <person name="Murphy C."/>
            <person name="Neiman D."/>
            <person name="Pearson M."/>
            <person name="Priest M."/>
            <person name="Roberts A."/>
            <person name="Saif S."/>
            <person name="Shea T."/>
            <person name="Sisk P."/>
            <person name="Sykes S."/>
            <person name="Wortman J."/>
            <person name="Nusbaum C."/>
            <person name="Birren B."/>
        </authorList>
    </citation>
    <scope>NUCLEOTIDE SEQUENCE [LARGE SCALE GENOMIC DNA]</scope>
    <source>
        <strain evidence="2 3">209318</strain>
    </source>
</reference>